<dbReference type="HOGENOM" id="CLU_2720003_0_0_12"/>
<organism evidence="1 2">
    <name type="scientific">Salinispira pacifica</name>
    <dbReference type="NCBI Taxonomy" id="1307761"/>
    <lineage>
        <taxon>Bacteria</taxon>
        <taxon>Pseudomonadati</taxon>
        <taxon>Spirochaetota</taxon>
        <taxon>Spirochaetia</taxon>
        <taxon>Spirochaetales</taxon>
        <taxon>Spirochaetaceae</taxon>
        <taxon>Salinispira</taxon>
    </lineage>
</organism>
<gene>
    <name evidence="1" type="ORF">L21SP2_0568</name>
</gene>
<protein>
    <submittedName>
        <fullName evidence="1">Uncharacterized protein</fullName>
    </submittedName>
</protein>
<dbReference type="KEGG" id="slr:L21SP2_0568"/>
<dbReference type="EMBL" id="CP006939">
    <property type="protein sequence ID" value="AHC14000.1"/>
    <property type="molecule type" value="Genomic_DNA"/>
</dbReference>
<proteinExistence type="predicted"/>
<dbReference type="AlphaFoldDB" id="V5WEE4"/>
<name>V5WEE4_9SPIO</name>
<dbReference type="Proteomes" id="UP000018680">
    <property type="component" value="Chromosome"/>
</dbReference>
<dbReference type="STRING" id="1307761.L21SP2_0568"/>
<keyword evidence="2" id="KW-1185">Reference proteome</keyword>
<reference evidence="1 2" key="1">
    <citation type="journal article" date="2015" name="Stand. Genomic Sci.">
        <title>Complete genome sequence and description of Salinispira pacifica gen. nov., sp. nov., a novel spirochaete isolated form a hypersaline microbial mat.</title>
        <authorList>
            <person name="Ben Hania W."/>
            <person name="Joseph M."/>
            <person name="Schumann P."/>
            <person name="Bunk B."/>
            <person name="Fiebig A."/>
            <person name="Sproer C."/>
            <person name="Klenk H.P."/>
            <person name="Fardeau M.L."/>
            <person name="Spring S."/>
        </authorList>
    </citation>
    <scope>NUCLEOTIDE SEQUENCE [LARGE SCALE GENOMIC DNA]</scope>
    <source>
        <strain evidence="1 2">L21-RPul-D2</strain>
    </source>
</reference>
<evidence type="ECO:0000313" key="2">
    <source>
        <dbReference type="Proteomes" id="UP000018680"/>
    </source>
</evidence>
<evidence type="ECO:0000313" key="1">
    <source>
        <dbReference type="EMBL" id="AHC14000.1"/>
    </source>
</evidence>
<accession>V5WEE4</accession>
<sequence length="72" mass="8521">MYNINPLMKYISFNCISVFCPYLLNVDESILPFTKQNMLKGGNWYQVCFRIHSFLNRAGVDEPRLMDLNKRV</sequence>